<dbReference type="GO" id="GO:0003697">
    <property type="term" value="F:single-stranded DNA binding"/>
    <property type="evidence" value="ECO:0007669"/>
    <property type="project" value="TreeGrafter"/>
</dbReference>
<dbReference type="Pfam" id="PF11969">
    <property type="entry name" value="DcpS_C"/>
    <property type="match status" value="1"/>
</dbReference>
<dbReference type="GO" id="GO:0003725">
    <property type="term" value="F:double-stranded RNA binding"/>
    <property type="evidence" value="ECO:0007669"/>
    <property type="project" value="TreeGrafter"/>
</dbReference>
<dbReference type="GO" id="GO:0005634">
    <property type="term" value="C:nucleus"/>
    <property type="evidence" value="ECO:0007669"/>
    <property type="project" value="TreeGrafter"/>
</dbReference>
<name>A0A9P7XLC1_9FUNG</name>
<dbReference type="InterPro" id="IPR036265">
    <property type="entry name" value="HIT-like_sf"/>
</dbReference>
<evidence type="ECO:0000313" key="2">
    <source>
        <dbReference type="EMBL" id="KAG9062039.1"/>
    </source>
</evidence>
<feature type="compositionally biased region" description="Basic residues" evidence="1">
    <location>
        <begin position="353"/>
        <end position="362"/>
    </location>
</feature>
<dbReference type="EMBL" id="JAHRHY010000021">
    <property type="protein sequence ID" value="KAG9062039.1"/>
    <property type="molecule type" value="Genomic_DNA"/>
</dbReference>
<dbReference type="GO" id="GO:0033699">
    <property type="term" value="F:DNA 5'-adenosine monophosphate hydrolase activity"/>
    <property type="evidence" value="ECO:0007669"/>
    <property type="project" value="TreeGrafter"/>
</dbReference>
<keyword evidence="3" id="KW-1185">Reference proteome</keyword>
<dbReference type="AlphaFoldDB" id="A0A9P7XLC1"/>
<evidence type="ECO:0000256" key="1">
    <source>
        <dbReference type="SAM" id="MobiDB-lite"/>
    </source>
</evidence>
<comment type="caution">
    <text evidence="2">The sequence shown here is derived from an EMBL/GenBank/DDBJ whole genome shotgun (WGS) entry which is preliminary data.</text>
</comment>
<accession>A0A9P7XLC1</accession>
<gene>
    <name evidence="2" type="ORF">KI688_006761</name>
</gene>
<feature type="compositionally biased region" description="Low complexity" evidence="1">
    <location>
        <begin position="32"/>
        <end position="51"/>
    </location>
</feature>
<dbReference type="Gene3D" id="3.30.428.10">
    <property type="entry name" value="HIT-like"/>
    <property type="match status" value="1"/>
</dbReference>
<reference evidence="2" key="1">
    <citation type="submission" date="2021-06" db="EMBL/GenBank/DDBJ databases">
        <title>Genome Sequence of Mortierella hyaline Strain SCG-10, a Cold-Adapted, Nitrate-Reducing Fungus Isolated from Soil in Minnesota, USA.</title>
        <authorList>
            <person name="Aldossari N."/>
        </authorList>
    </citation>
    <scope>NUCLEOTIDE SEQUENCE</scope>
    <source>
        <strain evidence="2">SCG-10</strain>
    </source>
</reference>
<feature type="region of interest" description="Disordered" evidence="1">
    <location>
        <begin position="353"/>
        <end position="383"/>
    </location>
</feature>
<dbReference type="GO" id="GO:0030983">
    <property type="term" value="F:mismatched DNA binding"/>
    <property type="evidence" value="ECO:0007669"/>
    <property type="project" value="TreeGrafter"/>
</dbReference>
<feature type="compositionally biased region" description="Polar residues" evidence="1">
    <location>
        <begin position="8"/>
        <end position="22"/>
    </location>
</feature>
<dbReference type="GO" id="GO:0000012">
    <property type="term" value="P:single strand break repair"/>
    <property type="evidence" value="ECO:0007669"/>
    <property type="project" value="TreeGrafter"/>
</dbReference>
<dbReference type="PANTHER" id="PTHR12486:SF4">
    <property type="entry name" value="APRATAXIN"/>
    <property type="match status" value="1"/>
</dbReference>
<dbReference type="Proteomes" id="UP000707451">
    <property type="component" value="Unassembled WGS sequence"/>
</dbReference>
<evidence type="ECO:0008006" key="4">
    <source>
        <dbReference type="Google" id="ProtNLM"/>
    </source>
</evidence>
<dbReference type="OrthoDB" id="3512845at2759"/>
<protein>
    <recommendedName>
        <fullName evidence="4">HIT-like protein</fullName>
    </recommendedName>
</protein>
<dbReference type="GO" id="GO:1990165">
    <property type="term" value="F:single-strand break-containing DNA binding"/>
    <property type="evidence" value="ECO:0007669"/>
    <property type="project" value="TreeGrafter"/>
</dbReference>
<dbReference type="PANTHER" id="PTHR12486">
    <property type="entry name" value="APRATAXIN-RELATED"/>
    <property type="match status" value="1"/>
</dbReference>
<proteinExistence type="predicted"/>
<evidence type="ECO:0000313" key="3">
    <source>
        <dbReference type="Proteomes" id="UP000707451"/>
    </source>
</evidence>
<sequence length="561" mass="63370">MAPPNNDPSPMNFSQDEGNGYTTGVRPKQRYFNSNNNNRFSDNNNNKDSSSWTPRAVPPVPIHSPTSTATGHTLYPNSRLRSRVPLSDDYSTPQQPVTNTNTNNSAPLLPVASHLSNENNEDKNDDDENKEYVRDVNIFLNYVREVDPVPVPLSDRYDGGSIHDLDNGSGSSIEDLIKDGFDDSNENHWIDAKTMVLKDKFPKAHFHVLVMPTRVCPTFDDLICDEGVMIVKQLVERAEIIIARESKRSPYLRFKMGFHALPSMTQVHMHVISTDMDSDNTYTISVYNSYTTESFLTPDQVIRNIESKWKARDMEFLTTRNRAFYNGWNHYALTSCLLCPIALTGAVDRRLHGHNRTQKCRQRQRERQRQASSSHKHADPDMDAALHKTPDEIYVGGGIVTATTIGASLVPYTIVKDMETQPSSTVPTATDFTAPAASQQDVWKSTIIIGDNRVSWDDRYADFELLRKHLREHYLEQKRMYFSSSSSPPSLSPLSLSPDCDLDNHDHEHIHDLNDDQSITFTAQNIYDDNDDDDKSGHNEDEDVLSSTTVPLLLIHGALDA</sequence>
<feature type="region of interest" description="Disordered" evidence="1">
    <location>
        <begin position="1"/>
        <end position="110"/>
    </location>
</feature>
<organism evidence="2 3">
    <name type="scientific">Linnemannia hyalina</name>
    <dbReference type="NCBI Taxonomy" id="64524"/>
    <lineage>
        <taxon>Eukaryota</taxon>
        <taxon>Fungi</taxon>
        <taxon>Fungi incertae sedis</taxon>
        <taxon>Mucoromycota</taxon>
        <taxon>Mortierellomycotina</taxon>
        <taxon>Mortierellomycetes</taxon>
        <taxon>Mortierellales</taxon>
        <taxon>Mortierellaceae</taxon>
        <taxon>Linnemannia</taxon>
    </lineage>
</organism>
<dbReference type="SUPFAM" id="SSF54197">
    <property type="entry name" value="HIT-like"/>
    <property type="match status" value="1"/>
</dbReference>